<feature type="domain" description="WSC" evidence="9">
    <location>
        <begin position="980"/>
        <end position="1076"/>
    </location>
</feature>
<evidence type="ECO:0000256" key="6">
    <source>
        <dbReference type="ARBA" id="ARBA00023180"/>
    </source>
</evidence>
<evidence type="ECO:0000313" key="11">
    <source>
        <dbReference type="Proteomes" id="UP000266841"/>
    </source>
</evidence>
<evidence type="ECO:0000259" key="9">
    <source>
        <dbReference type="PROSITE" id="PS51212"/>
    </source>
</evidence>
<dbReference type="SUPFAM" id="SSF57414">
    <property type="entry name" value="Hairpin loop containing domain-like"/>
    <property type="match status" value="3"/>
</dbReference>
<evidence type="ECO:0000256" key="2">
    <source>
        <dbReference type="ARBA" id="ARBA00022692"/>
    </source>
</evidence>
<proteinExistence type="predicted"/>
<feature type="domain" description="Apple" evidence="8">
    <location>
        <begin position="1279"/>
        <end position="1343"/>
    </location>
</feature>
<evidence type="ECO:0000256" key="7">
    <source>
        <dbReference type="SAM" id="MobiDB-lite"/>
    </source>
</evidence>
<organism evidence="10 11">
    <name type="scientific">Thalassiosira oceanica</name>
    <name type="common">Marine diatom</name>
    <dbReference type="NCBI Taxonomy" id="159749"/>
    <lineage>
        <taxon>Eukaryota</taxon>
        <taxon>Sar</taxon>
        <taxon>Stramenopiles</taxon>
        <taxon>Ochrophyta</taxon>
        <taxon>Bacillariophyta</taxon>
        <taxon>Coscinodiscophyceae</taxon>
        <taxon>Thalassiosirophycidae</taxon>
        <taxon>Thalassiosirales</taxon>
        <taxon>Thalassiosiraceae</taxon>
        <taxon>Thalassiosira</taxon>
    </lineage>
</organism>
<accession>K0T569</accession>
<dbReference type="EMBL" id="AGNL01005306">
    <property type="protein sequence ID" value="EJK72785.1"/>
    <property type="molecule type" value="Genomic_DNA"/>
</dbReference>
<feature type="region of interest" description="Disordered" evidence="7">
    <location>
        <begin position="146"/>
        <end position="193"/>
    </location>
</feature>
<comment type="caution">
    <text evidence="10">The sequence shown here is derived from an EMBL/GenBank/DDBJ whole genome shotgun (WGS) entry which is preliminary data.</text>
</comment>
<dbReference type="Pfam" id="PF00024">
    <property type="entry name" value="PAN_1"/>
    <property type="match status" value="1"/>
</dbReference>
<dbReference type="PANTHER" id="PTHR24269">
    <property type="entry name" value="KREMEN PROTEIN"/>
    <property type="match status" value="1"/>
</dbReference>
<keyword evidence="6" id="KW-0325">Glycoprotein</keyword>
<dbReference type="Pfam" id="PF14295">
    <property type="entry name" value="PAN_4"/>
    <property type="match status" value="4"/>
</dbReference>
<evidence type="ECO:0000256" key="1">
    <source>
        <dbReference type="ARBA" id="ARBA00004167"/>
    </source>
</evidence>
<dbReference type="Pfam" id="PF01822">
    <property type="entry name" value="WSC"/>
    <property type="match status" value="1"/>
</dbReference>
<sequence>GNRLPTIFRLTGGTGGAAKSVLIKRYNRTVTGVDFTSLWDCINVCSDFASKSNGLEFGPELVEWASLDLNSAIQCRKIEEIVSMRALAAATEKERTTGREICRSPNYYVTSVRDIAVLLGDLVSPDQPYRTLSVAITDGFESDELFPFPSSAPSQTSSQQSAYPSLAPSDEPSSTPTLTDEPSNTPSSLPSSQPTAIIEIAIQTNRGLSLALDPKFQPDEDPSIGFTMFRVNFLAELYFEELKLNNGTEIQVDYEGFLDISGCELSSADPMRPFLVNSGLVEMASVKVVGDTILQNIATGSMDLMYVDFYDSSALENNDEAVLELSRLSVYDGFDAPSQANLGGGRVILKEATRRLSLHDGFDVPSQANLGGGRVILKEATRRYNTLDKEENKLCNGTDLPDKTLELGAQKCKEQCEAEFVCSGAFTYFDKDNIAHCDLCLNDTDCAFNCSGPTTAYYKPRSNFYYTRVDACITPAQVGELEVLEGASLEECKLYCEWFRSYLDLNDSCDTQEAKNTTMFLPYYSKRPEDYLEVKGIILESTTSMIVAYSGKNVSECGQLCDKTLGCRSFYAFDEDSNDCQLYRSDVFERVGYQTGLYISTDNLFPKKRYMMYNVCPFQSAFNGTNTKTKQRCKLRCDADQNCLAYTYMQFQSLDDNNCKLHNRFAVIDELFEDNTAGNCEETEVNVAYTTESFVENDVDGLVFNEIALVENILEDECKSLCLFDSECVSLQYKTFSARTNSSLCSIGNLSEPPLAVIEPTSQPSEGPSMSPSESPSMNPSGSSYPTFTTAPSAETLILNVSNSIETTYVLEASTPDLGSEYLTATSCYDGEPLHVTSPRSIELANGYVRWERACTSATPIGNADLDGRDLVSPSECGLACDKVDECGGFIYYVNNTGQLNVDLIGQCKLIGGSIWVGECDDTVENQAGFNSVNCNLFSDIALRSCKSDEKPIHIHLGLTYRERDALVEATGQCFVEFEDTAEIGCYSNISEAKSFQLQSVKNAEDGITAHHCQQHCKDAMKPFYAVAEGTECYCSDSNAFVANFEEKESNCTTPCSGDDRQTCGGNGFALLGETDLPIYGLTLSQWKCFEDKKCEAIYYFNDNGDGDTECELRPSAVFETCNDSDKSKGRMAFIQSLEISFTQKQPSLRLIVLNYVMHIGGCESVLYEESLPYDNCLLRGGDIVRLGENQTAEGVSVARDVTMFTKGFQPKGDHLFTISGVFDLDECKALCEAHVDCGGLTFGLKSCTMFAMSGFVDVEASIPAERPHYVGFNAFPDVEQQFTRVDGFCIDGGEEIFRRKTIQSAHDCARQCNSRFECKVFTYHEGQPCVLYNEKFELKDSCAGVSTSVYIMYTPGSFTLREDACLKEEAQDDKKEVLEHKNVVECAAFCEAWWNCRSFRSDSNSLECILYEQERFGTDLCEGDKPAGDLYVYYSESFFVRLTESFCVASNTIIGSLLSDMPLEACKTICDKNPLCLALEHDENGNCALYKSSDFSIPCISSEKRVLYINYRDVIELGRNKFTYKQKQDLCDGEPQCLGYQYNYTGDGHNQCFIVTADLPEDMKSCSENESFSFRVERYPYQKLKNTCLQNEIYDTGEEEFRLYDMEEYECLSLCDNHPFCRYFLYGTSKDNPNLELRETALQSVIRSGMSARPSSTPGTIASPQAMHSLTRVISANFSPDDDVALYLSWFARLFMGIADVAKFSEFEDYCVSAENYSFSVEGFLRDVLFGQFALAYSIPNLSASPSAVGCLGMEEIEYVSDDEFSYYEITGGENAGFKVPLEETCDENQVTVETCKKLQ</sequence>
<evidence type="ECO:0008006" key="12">
    <source>
        <dbReference type="Google" id="ProtNLM"/>
    </source>
</evidence>
<dbReference type="SMART" id="SM00473">
    <property type="entry name" value="PAN_AP"/>
    <property type="match status" value="4"/>
</dbReference>
<keyword evidence="3" id="KW-0732">Signal</keyword>
<evidence type="ECO:0000256" key="3">
    <source>
        <dbReference type="ARBA" id="ARBA00022729"/>
    </source>
</evidence>
<comment type="subcellular location">
    <subcellularLocation>
        <location evidence="1">Membrane</location>
        <topology evidence="1">Single-pass membrane protein</topology>
    </subcellularLocation>
</comment>
<keyword evidence="2" id="KW-0812">Transmembrane</keyword>
<dbReference type="GO" id="GO:0005886">
    <property type="term" value="C:plasma membrane"/>
    <property type="evidence" value="ECO:0007669"/>
    <property type="project" value="TreeGrafter"/>
</dbReference>
<keyword evidence="5" id="KW-0472">Membrane</keyword>
<dbReference type="SMART" id="SM00321">
    <property type="entry name" value="WSC"/>
    <property type="match status" value="1"/>
</dbReference>
<dbReference type="PROSITE" id="PS50948">
    <property type="entry name" value="PAN"/>
    <property type="match status" value="1"/>
</dbReference>
<keyword evidence="11" id="KW-1185">Reference proteome</keyword>
<evidence type="ECO:0000256" key="4">
    <source>
        <dbReference type="ARBA" id="ARBA00022989"/>
    </source>
</evidence>
<feature type="compositionally biased region" description="Low complexity" evidence="7">
    <location>
        <begin position="149"/>
        <end position="165"/>
    </location>
</feature>
<protein>
    <recommendedName>
        <fullName evidence="12">PAN domain-containing protein</fullName>
    </recommendedName>
</protein>
<keyword evidence="4" id="KW-1133">Transmembrane helix</keyword>
<dbReference type="InterPro" id="IPR002889">
    <property type="entry name" value="WSC_carb-bd"/>
</dbReference>
<dbReference type="PANTHER" id="PTHR24269:SF16">
    <property type="entry name" value="PROTEIN SLG1"/>
    <property type="match status" value="1"/>
</dbReference>
<reference evidence="10 11" key="1">
    <citation type="journal article" date="2012" name="Genome Biol.">
        <title>Genome and low-iron response of an oceanic diatom adapted to chronic iron limitation.</title>
        <authorList>
            <person name="Lommer M."/>
            <person name="Specht M."/>
            <person name="Roy A.S."/>
            <person name="Kraemer L."/>
            <person name="Andreson R."/>
            <person name="Gutowska M.A."/>
            <person name="Wolf J."/>
            <person name="Bergner S.V."/>
            <person name="Schilhabel M.B."/>
            <person name="Klostermeier U.C."/>
            <person name="Beiko R.G."/>
            <person name="Rosenstiel P."/>
            <person name="Hippler M."/>
            <person name="Laroche J."/>
        </authorList>
    </citation>
    <scope>NUCLEOTIDE SEQUENCE [LARGE SCALE GENOMIC DNA]</scope>
    <source>
        <strain evidence="10 11">CCMP1005</strain>
    </source>
</reference>
<feature type="compositionally biased region" description="Polar residues" evidence="7">
    <location>
        <begin position="171"/>
        <end position="193"/>
    </location>
</feature>
<evidence type="ECO:0000259" key="8">
    <source>
        <dbReference type="PROSITE" id="PS50948"/>
    </source>
</evidence>
<gene>
    <name evidence="10" type="ORF">THAOC_05646</name>
</gene>
<evidence type="ECO:0000313" key="10">
    <source>
        <dbReference type="EMBL" id="EJK72785.1"/>
    </source>
</evidence>
<feature type="region of interest" description="Disordered" evidence="7">
    <location>
        <begin position="755"/>
        <end position="786"/>
    </location>
</feature>
<name>K0T569_THAOC</name>
<feature type="compositionally biased region" description="Low complexity" evidence="7">
    <location>
        <begin position="762"/>
        <end position="784"/>
    </location>
</feature>
<dbReference type="PROSITE" id="PS51212">
    <property type="entry name" value="WSC"/>
    <property type="match status" value="1"/>
</dbReference>
<dbReference type="InterPro" id="IPR003609">
    <property type="entry name" value="Pan_app"/>
</dbReference>
<dbReference type="Proteomes" id="UP000266841">
    <property type="component" value="Unassembled WGS sequence"/>
</dbReference>
<feature type="non-terminal residue" evidence="10">
    <location>
        <position position="1"/>
    </location>
</feature>
<dbReference type="InterPro" id="IPR051836">
    <property type="entry name" value="Kremen_rcpt"/>
</dbReference>
<evidence type="ECO:0000256" key="5">
    <source>
        <dbReference type="ARBA" id="ARBA00023136"/>
    </source>
</evidence>
<dbReference type="OrthoDB" id="5985073at2759"/>